<reference evidence="4" key="1">
    <citation type="journal article" date="2019" name="Int. J. Syst. Evol. Microbiol.">
        <title>The Global Catalogue of Microorganisms (GCM) 10K type strain sequencing project: providing services to taxonomists for standard genome sequencing and annotation.</title>
        <authorList>
            <consortium name="The Broad Institute Genomics Platform"/>
            <consortium name="The Broad Institute Genome Sequencing Center for Infectious Disease"/>
            <person name="Wu L."/>
            <person name="Ma J."/>
        </authorList>
    </citation>
    <scope>NUCLEOTIDE SEQUENCE [LARGE SCALE GENOMIC DNA]</scope>
    <source>
        <strain evidence="4">CGMCC 4.1437</strain>
    </source>
</reference>
<dbReference type="EMBL" id="JBHSOF010000052">
    <property type="protein sequence ID" value="MFC5667196.1"/>
    <property type="molecule type" value="Genomic_DNA"/>
</dbReference>
<feature type="compositionally biased region" description="Basic residues" evidence="1">
    <location>
        <begin position="30"/>
        <end position="39"/>
    </location>
</feature>
<feature type="compositionally biased region" description="Basic and acidic residues" evidence="1">
    <location>
        <begin position="1"/>
        <end position="29"/>
    </location>
</feature>
<keyword evidence="4" id="KW-1185">Reference proteome</keyword>
<gene>
    <name evidence="3" type="ORF">ACFP3U_30050</name>
</gene>
<comment type="caution">
    <text evidence="3">The sequence shown here is derived from an EMBL/GenBank/DDBJ whole genome shotgun (WGS) entry which is preliminary data.</text>
</comment>
<dbReference type="InterPro" id="IPR038186">
    <property type="entry name" value="CHAD_dom_sf"/>
</dbReference>
<evidence type="ECO:0000313" key="4">
    <source>
        <dbReference type="Proteomes" id="UP001595975"/>
    </source>
</evidence>
<feature type="domain" description="CHAD" evidence="2">
    <location>
        <begin position="6"/>
        <end position="84"/>
    </location>
</feature>
<name>A0ABW0XDL7_9ACTN</name>
<evidence type="ECO:0000256" key="1">
    <source>
        <dbReference type="SAM" id="MobiDB-lite"/>
    </source>
</evidence>
<protein>
    <submittedName>
        <fullName evidence="3">CHAD domain-containing protein</fullName>
    </submittedName>
</protein>
<dbReference type="Proteomes" id="UP001595975">
    <property type="component" value="Unassembled WGS sequence"/>
</dbReference>
<feature type="region of interest" description="Disordered" evidence="1">
    <location>
        <begin position="1"/>
        <end position="45"/>
    </location>
</feature>
<dbReference type="Gene3D" id="1.40.20.10">
    <property type="entry name" value="CHAD domain"/>
    <property type="match status" value="1"/>
</dbReference>
<evidence type="ECO:0000313" key="3">
    <source>
        <dbReference type="EMBL" id="MFC5667196.1"/>
    </source>
</evidence>
<proteinExistence type="predicted"/>
<evidence type="ECO:0000259" key="2">
    <source>
        <dbReference type="Pfam" id="PF05235"/>
    </source>
</evidence>
<sequence length="136" mass="15833">MRREQGRTVERLDRALRCEPGPHRDEALHRARKAAKRARCTADHARPHLPRRAAGRVERFGTRMKKLHKVLGTHQDSLVARHELLALEHRDTGGDERDGFAHGVLHERQRHIADAAQRRLPKLRRRAARRKLTRLS</sequence>
<organism evidence="3 4">
    <name type="scientific">Kitasatospora misakiensis</name>
    <dbReference type="NCBI Taxonomy" id="67330"/>
    <lineage>
        <taxon>Bacteria</taxon>
        <taxon>Bacillati</taxon>
        <taxon>Actinomycetota</taxon>
        <taxon>Actinomycetes</taxon>
        <taxon>Kitasatosporales</taxon>
        <taxon>Streptomycetaceae</taxon>
        <taxon>Kitasatospora</taxon>
    </lineage>
</organism>
<dbReference type="Pfam" id="PF05235">
    <property type="entry name" value="CHAD"/>
    <property type="match status" value="1"/>
</dbReference>
<accession>A0ABW0XDL7</accession>
<dbReference type="InterPro" id="IPR007899">
    <property type="entry name" value="CHAD_dom"/>
</dbReference>
<dbReference type="RefSeq" id="WP_380228899.1">
    <property type="nucleotide sequence ID" value="NZ_JBHSOF010000052.1"/>
</dbReference>